<organism evidence="5 6">
    <name type="scientific">Denitrificimonas caeni</name>
    <dbReference type="NCBI Taxonomy" id="521720"/>
    <lineage>
        <taxon>Bacteria</taxon>
        <taxon>Pseudomonadati</taxon>
        <taxon>Pseudomonadota</taxon>
        <taxon>Gammaproteobacteria</taxon>
        <taxon>Pseudomonadales</taxon>
        <taxon>Pseudomonadaceae</taxon>
        <taxon>Denitrificimonas</taxon>
    </lineage>
</organism>
<dbReference type="Gene3D" id="3.40.50.300">
    <property type="entry name" value="P-loop containing nucleotide triphosphate hydrolases"/>
    <property type="match status" value="1"/>
</dbReference>
<evidence type="ECO:0000256" key="1">
    <source>
        <dbReference type="ARBA" id="ARBA00009924"/>
    </source>
</evidence>
<evidence type="ECO:0000313" key="5">
    <source>
        <dbReference type="EMBL" id="WBE24610.1"/>
    </source>
</evidence>
<dbReference type="PANTHER" id="PTHR34383:SF3">
    <property type="entry name" value="POLYPHOSPHATE:AMP PHOSPHOTRANSFERASE"/>
    <property type="match status" value="1"/>
</dbReference>
<comment type="similarity">
    <text evidence="1">Belongs to the polyphosphate kinase 2 (PPK2) family. Class I subfamily.</text>
</comment>
<dbReference type="PANTHER" id="PTHR34383">
    <property type="entry name" value="POLYPHOSPHATE:AMP PHOSPHOTRANSFERASE-RELATED"/>
    <property type="match status" value="1"/>
</dbReference>
<dbReference type="Proteomes" id="UP001212189">
    <property type="component" value="Chromosome"/>
</dbReference>
<name>A0AAF0AIP4_9GAMM</name>
<protein>
    <recommendedName>
        <fullName evidence="4">Polyphosphate kinase-2-related domain-containing protein</fullName>
    </recommendedName>
</protein>
<sequence>MRLADTLLQHCLYNSDTGLSIAPDYDFGMTQHEYEKRLKAVRNGLDRQQQLLWANKGPALLVWLQGPDCSGKDGVIRNSLRGLNPQGVRVSDFQKPSDSQRQENFLARYRQHLPAAGGLTVFNRTPYEGLVSDLADGYIDDNQAAGRLQQLLEFEANLAEQGIHLLKIYLHISKAEQKNRLRQRFINPEKHWKISAADLAGHQNFHAIEKNWNQAFKQSSTLSHPWHIVPANNKPLRNLLFCSLIAQKFEEMDLQWPQPELPFSLETLDQSCPPVD</sequence>
<reference evidence="5 6" key="1">
    <citation type="submission" date="2022-12" db="EMBL/GenBank/DDBJ databases">
        <title>Coexistence and Characterization of a Novel Tigecycline Resistance gene tet(X) variant and blaNDM-1 in a Pseudomonas caeni Isolate of Chicken Origin.</title>
        <authorList>
            <person name="Lu X."/>
            <person name="Zhang L."/>
            <person name="Li R."/>
            <person name="Wang Z."/>
        </authorList>
    </citation>
    <scope>NUCLEOTIDE SEQUENCE [LARGE SCALE GENOMIC DNA]</scope>
    <source>
        <strain evidence="5 6">CE14</strain>
    </source>
</reference>
<dbReference type="Pfam" id="PF03976">
    <property type="entry name" value="PPK2"/>
    <property type="match status" value="1"/>
</dbReference>
<accession>A0AAF0AIP4</accession>
<dbReference type="InterPro" id="IPR016898">
    <property type="entry name" value="Polyphosphate_phosphotransfera"/>
</dbReference>
<dbReference type="GO" id="GO:0008976">
    <property type="term" value="F:polyphosphate kinase activity"/>
    <property type="evidence" value="ECO:0007669"/>
    <property type="project" value="InterPro"/>
</dbReference>
<dbReference type="SUPFAM" id="SSF52540">
    <property type="entry name" value="P-loop containing nucleoside triphosphate hydrolases"/>
    <property type="match status" value="1"/>
</dbReference>
<gene>
    <name evidence="5" type="ORF">O6P33_09560</name>
</gene>
<dbReference type="EMBL" id="CP114976">
    <property type="protein sequence ID" value="WBE24610.1"/>
    <property type="molecule type" value="Genomic_DNA"/>
</dbReference>
<dbReference type="InterPro" id="IPR027417">
    <property type="entry name" value="P-loop_NTPase"/>
</dbReference>
<dbReference type="KEGG" id="dce:O6P33_09560"/>
<evidence type="ECO:0000313" key="6">
    <source>
        <dbReference type="Proteomes" id="UP001212189"/>
    </source>
</evidence>
<dbReference type="RefSeq" id="WP_269817553.1">
    <property type="nucleotide sequence ID" value="NZ_CP114976.1"/>
</dbReference>
<keyword evidence="6" id="KW-1185">Reference proteome</keyword>
<feature type="domain" description="Polyphosphate kinase-2-related" evidence="4">
    <location>
        <begin position="30"/>
        <end position="253"/>
    </location>
</feature>
<proteinExistence type="inferred from homology"/>
<dbReference type="AlphaFoldDB" id="A0AAF0AIP4"/>
<dbReference type="InterPro" id="IPR022488">
    <property type="entry name" value="PPK2-related"/>
</dbReference>
<evidence type="ECO:0000256" key="2">
    <source>
        <dbReference type="ARBA" id="ARBA00022679"/>
    </source>
</evidence>
<evidence type="ECO:0000259" key="4">
    <source>
        <dbReference type="Pfam" id="PF03976"/>
    </source>
</evidence>
<keyword evidence="3" id="KW-0418">Kinase</keyword>
<keyword evidence="2" id="KW-0808">Transferase</keyword>
<dbReference type="PIRSF" id="PIRSF028756">
    <property type="entry name" value="PPK2_prd"/>
    <property type="match status" value="1"/>
</dbReference>
<evidence type="ECO:0000256" key="3">
    <source>
        <dbReference type="ARBA" id="ARBA00022777"/>
    </source>
</evidence>